<dbReference type="InterPro" id="IPR036610">
    <property type="entry name" value="PEBP-like_sf"/>
</dbReference>
<comment type="similarity">
    <text evidence="1">Belongs to the UPF0098 family.</text>
</comment>
<organism evidence="3 4">
    <name type="scientific">Kribbella qitaiheensis</name>
    <dbReference type="NCBI Taxonomy" id="1544730"/>
    <lineage>
        <taxon>Bacteria</taxon>
        <taxon>Bacillati</taxon>
        <taxon>Actinomycetota</taxon>
        <taxon>Actinomycetes</taxon>
        <taxon>Propionibacteriales</taxon>
        <taxon>Kribbellaceae</taxon>
        <taxon>Kribbella</taxon>
    </lineage>
</organism>
<evidence type="ECO:0000313" key="4">
    <source>
        <dbReference type="Proteomes" id="UP000515563"/>
    </source>
</evidence>
<dbReference type="PANTHER" id="PTHR30289:SF1">
    <property type="entry name" value="PEBP (PHOSPHATIDYLETHANOLAMINE-BINDING PROTEIN) FAMILY PROTEIN"/>
    <property type="match status" value="1"/>
</dbReference>
<name>A0A7G6X1Z4_9ACTN</name>
<dbReference type="Proteomes" id="UP000515563">
    <property type="component" value="Chromosome"/>
</dbReference>
<dbReference type="InterPro" id="IPR008914">
    <property type="entry name" value="PEBP"/>
</dbReference>
<dbReference type="EMBL" id="CP043661">
    <property type="protein sequence ID" value="QNE20259.1"/>
    <property type="molecule type" value="Genomic_DNA"/>
</dbReference>
<dbReference type="Gene3D" id="3.90.280.10">
    <property type="entry name" value="PEBP-like"/>
    <property type="match status" value="1"/>
</dbReference>
<dbReference type="Pfam" id="PF01161">
    <property type="entry name" value="PBP"/>
    <property type="match status" value="1"/>
</dbReference>
<dbReference type="KEGG" id="kqi:F1D05_23020"/>
<feature type="signal peptide" evidence="2">
    <location>
        <begin position="1"/>
        <end position="20"/>
    </location>
</feature>
<evidence type="ECO:0000256" key="1">
    <source>
        <dbReference type="ARBA" id="ARBA00007120"/>
    </source>
</evidence>
<dbReference type="NCBIfam" id="TIGR00481">
    <property type="entry name" value="YbhB/YbcL family Raf kinase inhibitor-like protein"/>
    <property type="match status" value="1"/>
</dbReference>
<gene>
    <name evidence="3" type="ORF">F1D05_23020</name>
</gene>
<sequence>MTRKAIAVVVLLLGLAGCSSDPKPDSGHPPTAADTGQFAVVPGDGFHSDGSFDARMTCDSSGDYSPPLVFRHVPAGTAELVLSMVDDDKISPQSDPLIHWVQWKIPATAAGLQEHTKLAEAREALSDLGEATYNGPCPPAGQTHHYRFTLLALSKPIDLPNGAAARKVLDAAEPLVISTSGFVATYKRS</sequence>
<reference evidence="4" key="1">
    <citation type="submission" date="2019-09" db="EMBL/GenBank/DDBJ databases">
        <title>Antimicrobial potential of Antarctic Bacteria.</title>
        <authorList>
            <person name="Benaud N."/>
            <person name="Edwards R.J."/>
            <person name="Ferrari B.C."/>
        </authorList>
    </citation>
    <scope>NUCLEOTIDE SEQUENCE [LARGE SCALE GENOMIC DNA]</scope>
    <source>
        <strain evidence="4">SPB151</strain>
    </source>
</reference>
<proteinExistence type="inferred from homology"/>
<dbReference type="PANTHER" id="PTHR30289">
    <property type="entry name" value="UNCHARACTERIZED PROTEIN YBCL-RELATED"/>
    <property type="match status" value="1"/>
</dbReference>
<evidence type="ECO:0000313" key="3">
    <source>
        <dbReference type="EMBL" id="QNE20259.1"/>
    </source>
</evidence>
<dbReference type="PROSITE" id="PS51257">
    <property type="entry name" value="PROKAR_LIPOPROTEIN"/>
    <property type="match status" value="1"/>
</dbReference>
<evidence type="ECO:0000256" key="2">
    <source>
        <dbReference type="SAM" id="SignalP"/>
    </source>
</evidence>
<dbReference type="SUPFAM" id="SSF49777">
    <property type="entry name" value="PEBP-like"/>
    <property type="match status" value="1"/>
</dbReference>
<feature type="chain" id="PRO_5039153096" evidence="2">
    <location>
        <begin position="21"/>
        <end position="189"/>
    </location>
</feature>
<dbReference type="InterPro" id="IPR005247">
    <property type="entry name" value="YbhB_YbcL/LppC-like"/>
</dbReference>
<keyword evidence="2" id="KW-0732">Signal</keyword>
<accession>A0A7G6X1Z4</accession>
<dbReference type="RefSeq" id="WP_185442359.1">
    <property type="nucleotide sequence ID" value="NZ_CP043661.1"/>
</dbReference>
<keyword evidence="4" id="KW-1185">Reference proteome</keyword>
<dbReference type="AlphaFoldDB" id="A0A7G6X1Z4"/>
<protein>
    <submittedName>
        <fullName evidence="3">YbhB/YbcL family Raf kinase inhibitor-like protein</fullName>
    </submittedName>
</protein>
<reference evidence="3 4" key="2">
    <citation type="journal article" date="2020" name="Microbiol. Resour. Announc.">
        <title>Antarctic desert soil bacteria exhibit high novel natural product potential, evaluated through long-read genome sequencing and comparative genomics.</title>
        <authorList>
            <person name="Benaud N."/>
            <person name="Edwards R.J."/>
            <person name="Amos T.G."/>
            <person name="D'Agostino P.M."/>
            <person name="Gutierrez-Chavez C."/>
            <person name="Montgomery K."/>
            <person name="Nicetic I."/>
            <person name="Ferrari B.C."/>
        </authorList>
    </citation>
    <scope>NUCLEOTIDE SEQUENCE [LARGE SCALE GENOMIC DNA]</scope>
    <source>
        <strain evidence="3 4">SPB151</strain>
    </source>
</reference>
<dbReference type="CDD" id="cd00865">
    <property type="entry name" value="PEBP_bact_arch"/>
    <property type="match status" value="1"/>
</dbReference>